<dbReference type="Proteomes" id="UP001596175">
    <property type="component" value="Unassembled WGS sequence"/>
</dbReference>
<sequence length="62" mass="6197">MDQKIRVLLVCIALLLGVAVGQVAGILAIVNGASVAQAFTAGGIAFGATVSLSLLVKDALFQ</sequence>
<name>A0ABV9ZA98_9PSEU</name>
<keyword evidence="1" id="KW-0812">Transmembrane</keyword>
<keyword evidence="1" id="KW-0472">Membrane</keyword>
<keyword evidence="3" id="KW-1185">Reference proteome</keyword>
<comment type="caution">
    <text evidence="2">The sequence shown here is derived from an EMBL/GenBank/DDBJ whole genome shotgun (WGS) entry which is preliminary data.</text>
</comment>
<proteinExistence type="predicted"/>
<dbReference type="EMBL" id="JBHSKG010000001">
    <property type="protein sequence ID" value="MFC5137235.1"/>
    <property type="molecule type" value="Genomic_DNA"/>
</dbReference>
<gene>
    <name evidence="2" type="ORF">ACFPK1_03265</name>
</gene>
<accession>A0ABV9ZA98</accession>
<reference evidence="3" key="1">
    <citation type="journal article" date="2019" name="Int. J. Syst. Evol. Microbiol.">
        <title>The Global Catalogue of Microorganisms (GCM) 10K type strain sequencing project: providing services to taxonomists for standard genome sequencing and annotation.</title>
        <authorList>
            <consortium name="The Broad Institute Genomics Platform"/>
            <consortium name="The Broad Institute Genome Sequencing Center for Infectious Disease"/>
            <person name="Wu L."/>
            <person name="Ma J."/>
        </authorList>
    </citation>
    <scope>NUCLEOTIDE SEQUENCE [LARGE SCALE GENOMIC DNA]</scope>
    <source>
        <strain evidence="3">XZYJ18</strain>
    </source>
</reference>
<evidence type="ECO:0000256" key="1">
    <source>
        <dbReference type="SAM" id="Phobius"/>
    </source>
</evidence>
<evidence type="ECO:0000313" key="3">
    <source>
        <dbReference type="Proteomes" id="UP001596175"/>
    </source>
</evidence>
<dbReference type="RefSeq" id="WP_378019440.1">
    <property type="nucleotide sequence ID" value="NZ_JBHSKG010000001.1"/>
</dbReference>
<evidence type="ECO:0000313" key="2">
    <source>
        <dbReference type="EMBL" id="MFC5137235.1"/>
    </source>
</evidence>
<keyword evidence="1" id="KW-1133">Transmembrane helix</keyword>
<protein>
    <submittedName>
        <fullName evidence="2">Uncharacterized protein</fullName>
    </submittedName>
</protein>
<feature type="transmembrane region" description="Helical" evidence="1">
    <location>
        <begin position="38"/>
        <end position="56"/>
    </location>
</feature>
<organism evidence="2 3">
    <name type="scientific">Actinomycetospora rhizophila</name>
    <dbReference type="NCBI Taxonomy" id="1416876"/>
    <lineage>
        <taxon>Bacteria</taxon>
        <taxon>Bacillati</taxon>
        <taxon>Actinomycetota</taxon>
        <taxon>Actinomycetes</taxon>
        <taxon>Pseudonocardiales</taxon>
        <taxon>Pseudonocardiaceae</taxon>
        <taxon>Actinomycetospora</taxon>
    </lineage>
</organism>